<protein>
    <submittedName>
        <fullName evidence="2">Uncharacterized protein</fullName>
    </submittedName>
</protein>
<keyword evidence="3" id="KW-1185">Reference proteome</keyword>
<dbReference type="PANTHER" id="PTHR15615:SF108">
    <property type="entry name" value="PROTEIN CNPPD1"/>
    <property type="match status" value="1"/>
</dbReference>
<proteinExistence type="predicted"/>
<gene>
    <name evidence="2" type="primary">Contig18333.g884</name>
    <name evidence="2" type="ORF">STYLEM_14303</name>
</gene>
<evidence type="ECO:0000313" key="3">
    <source>
        <dbReference type="Proteomes" id="UP000039865"/>
    </source>
</evidence>
<dbReference type="Proteomes" id="UP000039865">
    <property type="component" value="Unassembled WGS sequence"/>
</dbReference>
<feature type="compositionally biased region" description="Polar residues" evidence="1">
    <location>
        <begin position="156"/>
        <end position="172"/>
    </location>
</feature>
<dbReference type="OrthoDB" id="313313at2759"/>
<accession>A0A078ARX0</accession>
<dbReference type="Gene3D" id="1.10.472.10">
    <property type="entry name" value="Cyclin-like"/>
    <property type="match status" value="1"/>
</dbReference>
<dbReference type="GO" id="GO:0019901">
    <property type="term" value="F:protein kinase binding"/>
    <property type="evidence" value="ECO:0007669"/>
    <property type="project" value="InterPro"/>
</dbReference>
<dbReference type="InParanoid" id="A0A078ARX0"/>
<evidence type="ECO:0000313" key="2">
    <source>
        <dbReference type="EMBL" id="CDW85230.1"/>
    </source>
</evidence>
<dbReference type="SUPFAM" id="SSF47954">
    <property type="entry name" value="Cyclin-like"/>
    <property type="match status" value="1"/>
</dbReference>
<sequence length="510" mass="59689">MGNSLNNCMPCDDGHRPRKIKQNPNYVSYTDLPDVVRYNDQKLHKKFKHGYISKNMKASINEQLSISYQNLGERKSRANSNKLELYDSLSSDKSCKCTKDEFHRIISQDGESDKDGEDYVDENENDLILDRVLNEESLLELPLKKLISNFPKHTDGTNTEQSSSPSQSKTFTDHNLSITEDDLPDFCNQCLHCSSTIQKVIEQTQHQNNQDEILMTQVNRQISSFFLKKGLLCGQETLSPNKKSAHQHVHHTHQEHDTFEGEEMYKRRKNLLLIKQKERKNGIFQVREYKLSRREIIYKTSVIIYMLTSQFMEKVIDKSDVKPQQQIQEVKQSTMLFNQKLYTRTQSLFNQGCQKGFSVQVNMPLFVYHIENSKEKKQDLECTPCQKRIEQFMVKIINKMKLTNEVCLLSLIFIERLIKKGGVQILSFNWQPIVYTAILLAAKFWEDLVFWNLDFCEAIDLYPLKAVNQLESTFLALCNYELYVSEDLYQQYYNKIIEKAEKFNIVSDCC</sequence>
<dbReference type="CDD" id="cd20540">
    <property type="entry name" value="CYCLIN_CCNY_like"/>
    <property type="match status" value="1"/>
</dbReference>
<name>A0A078ARX0_STYLE</name>
<dbReference type="EMBL" id="CCKQ01013555">
    <property type="protein sequence ID" value="CDW85230.1"/>
    <property type="molecule type" value="Genomic_DNA"/>
</dbReference>
<dbReference type="InterPro" id="IPR036915">
    <property type="entry name" value="Cyclin-like_sf"/>
</dbReference>
<feature type="region of interest" description="Disordered" evidence="1">
    <location>
        <begin position="1"/>
        <end position="24"/>
    </location>
</feature>
<reference evidence="2 3" key="1">
    <citation type="submission" date="2014-06" db="EMBL/GenBank/DDBJ databases">
        <authorList>
            <person name="Swart Estienne"/>
        </authorList>
    </citation>
    <scope>NUCLEOTIDE SEQUENCE [LARGE SCALE GENOMIC DNA]</scope>
    <source>
        <strain evidence="2 3">130c</strain>
    </source>
</reference>
<dbReference type="AlphaFoldDB" id="A0A078ARX0"/>
<organism evidence="2 3">
    <name type="scientific">Stylonychia lemnae</name>
    <name type="common">Ciliate</name>
    <dbReference type="NCBI Taxonomy" id="5949"/>
    <lineage>
        <taxon>Eukaryota</taxon>
        <taxon>Sar</taxon>
        <taxon>Alveolata</taxon>
        <taxon>Ciliophora</taxon>
        <taxon>Intramacronucleata</taxon>
        <taxon>Spirotrichea</taxon>
        <taxon>Stichotrichia</taxon>
        <taxon>Sporadotrichida</taxon>
        <taxon>Oxytrichidae</taxon>
        <taxon>Stylonychinae</taxon>
        <taxon>Stylonychia</taxon>
    </lineage>
</organism>
<feature type="region of interest" description="Disordered" evidence="1">
    <location>
        <begin position="152"/>
        <end position="172"/>
    </location>
</feature>
<dbReference type="Pfam" id="PF08613">
    <property type="entry name" value="Cyclin"/>
    <property type="match status" value="1"/>
</dbReference>
<evidence type="ECO:0000256" key="1">
    <source>
        <dbReference type="SAM" id="MobiDB-lite"/>
    </source>
</evidence>
<dbReference type="InterPro" id="IPR013922">
    <property type="entry name" value="Cyclin_PHO80-like"/>
</dbReference>
<dbReference type="PANTHER" id="PTHR15615">
    <property type="match status" value="1"/>
</dbReference>